<sequence length="109" mass="12014">MKGCAPLLWCKTIANFCATCTCTNVCNILKPSSTINACLNSPLSGSDRRWAALKQPVTSSPQYCTLQICPILLKCDDSLYKGCLMKKNRRPAQQLAIYLLQHQTISCEG</sequence>
<evidence type="ECO:0000313" key="2">
    <source>
        <dbReference type="EMBL" id="KAG9485601.1"/>
    </source>
</evidence>
<feature type="signal peptide" evidence="1">
    <location>
        <begin position="1"/>
        <end position="22"/>
    </location>
</feature>
<dbReference type="AlphaFoldDB" id="A0A8J6KAY0"/>
<organism evidence="2 3">
    <name type="scientific">Eleutherodactylus coqui</name>
    <name type="common">Puerto Rican coqui</name>
    <dbReference type="NCBI Taxonomy" id="57060"/>
    <lineage>
        <taxon>Eukaryota</taxon>
        <taxon>Metazoa</taxon>
        <taxon>Chordata</taxon>
        <taxon>Craniata</taxon>
        <taxon>Vertebrata</taxon>
        <taxon>Euteleostomi</taxon>
        <taxon>Amphibia</taxon>
        <taxon>Batrachia</taxon>
        <taxon>Anura</taxon>
        <taxon>Neobatrachia</taxon>
        <taxon>Hyloidea</taxon>
        <taxon>Eleutherodactylidae</taxon>
        <taxon>Eleutherodactylinae</taxon>
        <taxon>Eleutherodactylus</taxon>
        <taxon>Eleutherodactylus</taxon>
    </lineage>
</organism>
<evidence type="ECO:0000313" key="3">
    <source>
        <dbReference type="Proteomes" id="UP000770717"/>
    </source>
</evidence>
<comment type="caution">
    <text evidence="2">The sequence shown here is derived from an EMBL/GenBank/DDBJ whole genome shotgun (WGS) entry which is preliminary data.</text>
</comment>
<dbReference type="EMBL" id="WNTK01000004">
    <property type="protein sequence ID" value="KAG9485601.1"/>
    <property type="molecule type" value="Genomic_DNA"/>
</dbReference>
<gene>
    <name evidence="2" type="ORF">GDO78_008602</name>
</gene>
<evidence type="ECO:0000256" key="1">
    <source>
        <dbReference type="SAM" id="SignalP"/>
    </source>
</evidence>
<dbReference type="Proteomes" id="UP000770717">
    <property type="component" value="Unassembled WGS sequence"/>
</dbReference>
<keyword evidence="1" id="KW-0732">Signal</keyword>
<proteinExistence type="predicted"/>
<accession>A0A8J6KAY0</accession>
<feature type="chain" id="PRO_5035206588" evidence="1">
    <location>
        <begin position="23"/>
        <end position="109"/>
    </location>
</feature>
<protein>
    <submittedName>
        <fullName evidence="2">Uncharacterized protein</fullName>
    </submittedName>
</protein>
<name>A0A8J6KAY0_ELECQ</name>
<keyword evidence="3" id="KW-1185">Reference proteome</keyword>
<reference evidence="2" key="1">
    <citation type="thesis" date="2020" institute="ProQuest LLC" country="789 East Eisenhower Parkway, Ann Arbor, MI, USA">
        <title>Comparative Genomics and Chromosome Evolution.</title>
        <authorList>
            <person name="Mudd A.B."/>
        </authorList>
    </citation>
    <scope>NUCLEOTIDE SEQUENCE</scope>
    <source>
        <strain evidence="2">HN-11 Male</strain>
        <tissue evidence="2">Kidney and liver</tissue>
    </source>
</reference>